<dbReference type="Proteomes" id="UP000757232">
    <property type="component" value="Unassembled WGS sequence"/>
</dbReference>
<feature type="site" description="Transition state stabilizer" evidence="12">
    <location>
        <position position="69"/>
    </location>
</feature>
<dbReference type="SUPFAM" id="SSF48113">
    <property type="entry name" value="Heme-dependent peroxidases"/>
    <property type="match status" value="1"/>
</dbReference>
<dbReference type="OrthoDB" id="2113341at2759"/>
<evidence type="ECO:0000259" key="15">
    <source>
        <dbReference type="PROSITE" id="PS50873"/>
    </source>
</evidence>
<reference evidence="16" key="1">
    <citation type="submission" date="2016-06" db="EMBL/GenBank/DDBJ databases">
        <title>Draft Genome sequence of the fungus Inonotus baumii.</title>
        <authorList>
            <person name="Zhu H."/>
            <person name="Lin W."/>
        </authorList>
    </citation>
    <scope>NUCLEOTIDE SEQUENCE</scope>
    <source>
        <strain evidence="16">821</strain>
    </source>
</reference>
<dbReference type="PROSITE" id="PS00435">
    <property type="entry name" value="PEROXIDASE_1"/>
    <property type="match status" value="1"/>
</dbReference>
<feature type="chain" id="PRO_5040528650" description="Peroxidase" evidence="14">
    <location>
        <begin position="22"/>
        <end position="347"/>
    </location>
</feature>
<evidence type="ECO:0000256" key="4">
    <source>
        <dbReference type="ARBA" id="ARBA00022723"/>
    </source>
</evidence>
<feature type="binding site" evidence="11">
    <location>
        <position position="90"/>
    </location>
    <ligand>
        <name>Ca(2+)</name>
        <dbReference type="ChEBI" id="CHEBI:29108"/>
        <label>1</label>
    </ligand>
</feature>
<feature type="binding site" evidence="11">
    <location>
        <position position="199"/>
    </location>
    <ligand>
        <name>Ca(2+)</name>
        <dbReference type="ChEBI" id="CHEBI:29108"/>
        <label>2</label>
    </ligand>
</feature>
<dbReference type="Gene3D" id="1.10.520.10">
    <property type="match status" value="1"/>
</dbReference>
<name>A0A9Q5I028_SANBA</name>
<keyword evidence="2 14" id="KW-0575">Peroxidase</keyword>
<evidence type="ECO:0000256" key="1">
    <source>
        <dbReference type="ARBA" id="ARBA00006089"/>
    </source>
</evidence>
<dbReference type="InterPro" id="IPR019793">
    <property type="entry name" value="Peroxidases_heam-ligand_BS"/>
</dbReference>
<dbReference type="Pfam" id="PF00141">
    <property type="entry name" value="peroxidase"/>
    <property type="match status" value="1"/>
</dbReference>
<dbReference type="AlphaFoldDB" id="A0A9Q5I028"/>
<protein>
    <recommendedName>
        <fullName evidence="14">Peroxidase</fullName>
        <ecNumber evidence="14">1.11.1.-</ecNumber>
    </recommendedName>
</protein>
<dbReference type="GO" id="GO:0042744">
    <property type="term" value="P:hydrogen peroxide catabolic process"/>
    <property type="evidence" value="ECO:0007669"/>
    <property type="project" value="TreeGrafter"/>
</dbReference>
<sequence length="347" mass="35997">MSFIKLLAFSSVAATFSGAYAALTRRVACSDGVNTASDEACCSWFAVRDDLQENLFSSECGQEVRESLRLTFHDGIAFSPTLGGGGADGSIITFADTELTYAANGGSGGVEDIVDLMTPFVSKWNVTPGDLIYFAGAVGTSNCPGAPRLQFFTGRANPVAAAPDNLVSQPGDSVDTILARFADAGFSSDEVIALLASHSLAATDALTSGAIGDPFDSTPRVFDSQFFVETRLTNAVDGEVRLPSDGLLARDDRTSCTWQSFIDDQDGMRSAFAAVMTKLSLVNQPSDLIDCSEVIPEPPAAPSGSGAAPYFPGTSTLSDVDAACTATAFPTLTQNAAVTSLAPVNGD</sequence>
<keyword evidence="4 11" id="KW-0479">Metal-binding</keyword>
<feature type="signal peptide" evidence="14">
    <location>
        <begin position="1"/>
        <end position="21"/>
    </location>
</feature>
<evidence type="ECO:0000256" key="12">
    <source>
        <dbReference type="PIRSR" id="PIRSR601621-3"/>
    </source>
</evidence>
<evidence type="ECO:0000256" key="14">
    <source>
        <dbReference type="RuleBase" id="RU363051"/>
    </source>
</evidence>
<dbReference type="Gene3D" id="1.10.420.10">
    <property type="entry name" value="Peroxidase, domain 2"/>
    <property type="match status" value="1"/>
</dbReference>
<feature type="disulfide bond" evidence="13">
    <location>
        <begin position="29"/>
        <end position="42"/>
    </location>
</feature>
<feature type="binding site" evidence="11">
    <location>
        <position position="88"/>
    </location>
    <ligand>
        <name>Ca(2+)</name>
        <dbReference type="ChEBI" id="CHEBI:29108"/>
        <label>1</label>
    </ligand>
</feature>
<keyword evidence="7 11" id="KW-0408">Iron</keyword>
<evidence type="ECO:0000256" key="6">
    <source>
        <dbReference type="ARBA" id="ARBA00023002"/>
    </source>
</evidence>
<feature type="domain" description="Plant heme peroxidase family profile" evidence="15">
    <location>
        <begin position="68"/>
        <end position="328"/>
    </location>
</feature>
<evidence type="ECO:0000256" key="10">
    <source>
        <dbReference type="PIRSR" id="PIRSR601621-1"/>
    </source>
</evidence>
<comment type="similarity">
    <text evidence="1 14">Belongs to the peroxidase family. Ligninase subfamily.</text>
</comment>
<dbReference type="EC" id="1.11.1.-" evidence="14"/>
<dbReference type="PANTHER" id="PTHR31356:SF66">
    <property type="entry name" value="CATALASE-PEROXIDASE"/>
    <property type="match status" value="1"/>
</dbReference>
<comment type="cofactor">
    <cofactor evidence="11 14">
        <name>Ca(2+)</name>
        <dbReference type="ChEBI" id="CHEBI:29108"/>
    </cofactor>
    <text evidence="11 14">Binds 2 calcium ions per subunit.</text>
</comment>
<keyword evidence="3 11" id="KW-0349">Heme</keyword>
<feature type="binding site" description="axial binding residue" evidence="11">
    <location>
        <position position="198"/>
    </location>
    <ligand>
        <name>heme b</name>
        <dbReference type="ChEBI" id="CHEBI:60344"/>
    </ligand>
    <ligandPart>
        <name>Fe</name>
        <dbReference type="ChEBI" id="CHEBI:18248"/>
    </ligandPart>
</feature>
<evidence type="ECO:0000256" key="3">
    <source>
        <dbReference type="ARBA" id="ARBA00022617"/>
    </source>
</evidence>
<gene>
    <name evidence="16" type="ORF">A7U60_g3667</name>
</gene>
<feature type="binding site" evidence="11">
    <location>
        <position position="218"/>
    </location>
    <ligand>
        <name>Ca(2+)</name>
        <dbReference type="ChEBI" id="CHEBI:29108"/>
        <label>2</label>
    </ligand>
</feature>
<accession>A0A9Q5I028</accession>
<evidence type="ECO:0000313" key="17">
    <source>
        <dbReference type="Proteomes" id="UP000757232"/>
    </source>
</evidence>
<evidence type="ECO:0000256" key="7">
    <source>
        <dbReference type="ARBA" id="ARBA00023004"/>
    </source>
</evidence>
<keyword evidence="6 14" id="KW-0560">Oxidoreductase</keyword>
<dbReference type="InterPro" id="IPR001621">
    <property type="entry name" value="Ligninase"/>
</dbReference>
<dbReference type="PANTHER" id="PTHR31356">
    <property type="entry name" value="THYLAKOID LUMENAL 29 KDA PROTEIN, CHLOROPLASTIC-RELATED"/>
    <property type="match status" value="1"/>
</dbReference>
<feature type="binding site" evidence="11">
    <location>
        <position position="74"/>
    </location>
    <ligand>
        <name>Ca(2+)</name>
        <dbReference type="ChEBI" id="CHEBI:29108"/>
        <label>1</label>
    </ligand>
</feature>
<dbReference type="PRINTS" id="PR00462">
    <property type="entry name" value="LIGNINASE"/>
</dbReference>
<keyword evidence="17" id="KW-1185">Reference proteome</keyword>
<dbReference type="PROSITE" id="PS50873">
    <property type="entry name" value="PEROXIDASE_4"/>
    <property type="match status" value="1"/>
</dbReference>
<dbReference type="PRINTS" id="PR00458">
    <property type="entry name" value="PEROXIDASE"/>
</dbReference>
<keyword evidence="8 13" id="KW-1015">Disulfide bond</keyword>
<feature type="active site" description="Proton acceptor" evidence="10">
    <location>
        <position position="73"/>
    </location>
</feature>
<dbReference type="InterPro" id="IPR044831">
    <property type="entry name" value="Ccp1-like"/>
</dbReference>
<feature type="disulfide bond" evidence="13">
    <location>
        <begin position="256"/>
        <end position="324"/>
    </location>
</feature>
<keyword evidence="5 14" id="KW-0732">Signal</keyword>
<evidence type="ECO:0000313" key="16">
    <source>
        <dbReference type="EMBL" id="OCB89183.1"/>
    </source>
</evidence>
<dbReference type="InterPro" id="IPR002016">
    <property type="entry name" value="Haem_peroxidase"/>
</dbReference>
<dbReference type="InterPro" id="IPR010255">
    <property type="entry name" value="Haem_peroxidase_sf"/>
</dbReference>
<dbReference type="GO" id="GO:0004601">
    <property type="term" value="F:peroxidase activity"/>
    <property type="evidence" value="ECO:0007669"/>
    <property type="project" value="UniProtKB-KW"/>
</dbReference>
<evidence type="ECO:0000256" key="9">
    <source>
        <dbReference type="ARBA" id="ARBA00023180"/>
    </source>
</evidence>
<feature type="binding site" evidence="11">
    <location>
        <position position="86"/>
    </location>
    <ligand>
        <name>Ca(2+)</name>
        <dbReference type="ChEBI" id="CHEBI:29108"/>
        <label>1</label>
    </ligand>
</feature>
<organism evidence="16 17">
    <name type="scientific">Sanghuangporus baumii</name>
    <name type="common">Phellinus baumii</name>
    <dbReference type="NCBI Taxonomy" id="108892"/>
    <lineage>
        <taxon>Eukaryota</taxon>
        <taxon>Fungi</taxon>
        <taxon>Dikarya</taxon>
        <taxon>Basidiomycota</taxon>
        <taxon>Agaricomycotina</taxon>
        <taxon>Agaricomycetes</taxon>
        <taxon>Hymenochaetales</taxon>
        <taxon>Hymenochaetaceae</taxon>
        <taxon>Sanghuangporus</taxon>
    </lineage>
</organism>
<dbReference type="GO" id="GO:0000302">
    <property type="term" value="P:response to reactive oxygen species"/>
    <property type="evidence" value="ECO:0007669"/>
    <property type="project" value="TreeGrafter"/>
</dbReference>
<feature type="disulfide bond" evidence="13">
    <location>
        <begin position="60"/>
        <end position="143"/>
    </location>
</feature>
<dbReference type="EMBL" id="LNZH02000163">
    <property type="protein sequence ID" value="OCB89183.1"/>
    <property type="molecule type" value="Genomic_DNA"/>
</dbReference>
<comment type="caution">
    <text evidence="16">The sequence shown here is derived from an EMBL/GenBank/DDBJ whole genome shotgun (WGS) entry which is preliminary data.</text>
</comment>
<dbReference type="GO" id="GO:0020037">
    <property type="term" value="F:heme binding"/>
    <property type="evidence" value="ECO:0007669"/>
    <property type="project" value="UniProtKB-UniRule"/>
</dbReference>
<evidence type="ECO:0000256" key="5">
    <source>
        <dbReference type="ARBA" id="ARBA00022729"/>
    </source>
</evidence>
<dbReference type="GO" id="GO:0034599">
    <property type="term" value="P:cellular response to oxidative stress"/>
    <property type="evidence" value="ECO:0007669"/>
    <property type="project" value="InterPro"/>
</dbReference>
<dbReference type="Pfam" id="PF11895">
    <property type="entry name" value="Peroxidase_ext"/>
    <property type="match status" value="1"/>
</dbReference>
<evidence type="ECO:0000256" key="11">
    <source>
        <dbReference type="PIRSR" id="PIRSR601621-2"/>
    </source>
</evidence>
<evidence type="ECO:0000256" key="2">
    <source>
        <dbReference type="ARBA" id="ARBA00022559"/>
    </source>
</evidence>
<proteinExistence type="inferred from homology"/>
<feature type="binding site" evidence="11">
    <location>
        <position position="223"/>
    </location>
    <ligand>
        <name>Ca(2+)</name>
        <dbReference type="ChEBI" id="CHEBI:29108"/>
        <label>2</label>
    </ligand>
</feature>
<evidence type="ECO:0000256" key="8">
    <source>
        <dbReference type="ARBA" id="ARBA00023157"/>
    </source>
</evidence>
<comment type="cofactor">
    <cofactor evidence="11">
        <name>heme b</name>
        <dbReference type="ChEBI" id="CHEBI:60344"/>
    </cofactor>
    <text evidence="11">Binds 1 heme b (iron(II)-protoporphyrin IX) group per subunit.</text>
</comment>
<dbReference type="InterPro" id="IPR024589">
    <property type="entry name" value="Ligninase_C"/>
</dbReference>
<evidence type="ECO:0000256" key="13">
    <source>
        <dbReference type="PIRSR" id="PIRSR601621-4"/>
    </source>
</evidence>
<dbReference type="GO" id="GO:0046872">
    <property type="term" value="F:metal ion binding"/>
    <property type="evidence" value="ECO:0007669"/>
    <property type="project" value="UniProtKB-UniRule"/>
</dbReference>
<feature type="disulfide bond" evidence="13">
    <location>
        <begin position="41"/>
        <end position="291"/>
    </location>
</feature>
<feature type="binding site" evidence="11">
    <location>
        <position position="216"/>
    </location>
    <ligand>
        <name>Ca(2+)</name>
        <dbReference type="ChEBI" id="CHEBI:29108"/>
        <label>2</label>
    </ligand>
</feature>
<keyword evidence="11 14" id="KW-0106">Calcium</keyword>
<keyword evidence="9" id="KW-0325">Glycoprotein</keyword>